<accession>I0IHM0</accession>
<organism evidence="2 3">
    <name type="scientific">Phycisphaera mikurensis (strain NBRC 102666 / KCTC 22515 / FYK2301M01)</name>
    <dbReference type="NCBI Taxonomy" id="1142394"/>
    <lineage>
        <taxon>Bacteria</taxon>
        <taxon>Pseudomonadati</taxon>
        <taxon>Planctomycetota</taxon>
        <taxon>Phycisphaerae</taxon>
        <taxon>Phycisphaerales</taxon>
        <taxon>Phycisphaeraceae</taxon>
        <taxon>Phycisphaera</taxon>
    </lineage>
</organism>
<sequence length="297" mass="29546">MRGRFAYGSRRLAGWLLAAVLFAAAAGWAAGPLVEAARSVGPRDALPLAGTALAVAAALVLAAELLGLAMHLFPHDPPVSRGLMLRLVAVSALLNFLPLPRAGVWGRAAYLKARHGLSLRASLLSLSLVLTVSLAVFAVAAGSLLMVRGDDLVRIAVAAAGVGGLSIACAALPRIHARVRVPGGARLWAWPLLRGGDLALGATRLVLACGVVGVPLGFADALLLATGGLLGRLVGLTPNGLGISEAAVAGLAAALTPLDGGAVAAAAIVDRGVEALVVAAAAAASRPASLLHATPRG</sequence>
<protein>
    <submittedName>
        <fullName evidence="2">Uncharacterized protein</fullName>
    </submittedName>
</protein>
<evidence type="ECO:0000256" key="1">
    <source>
        <dbReference type="SAM" id="Phobius"/>
    </source>
</evidence>
<keyword evidence="1" id="KW-0472">Membrane</keyword>
<dbReference type="HOGENOM" id="CLU_936433_0_0_0"/>
<keyword evidence="1" id="KW-1133">Transmembrane helix</keyword>
<evidence type="ECO:0000313" key="2">
    <source>
        <dbReference type="EMBL" id="BAM04758.1"/>
    </source>
</evidence>
<gene>
    <name evidence="2" type="ordered locus">PSMK_25990</name>
</gene>
<proteinExistence type="predicted"/>
<keyword evidence="1" id="KW-0812">Transmembrane</keyword>
<keyword evidence="3" id="KW-1185">Reference proteome</keyword>
<feature type="transmembrane region" description="Helical" evidence="1">
    <location>
        <begin position="152"/>
        <end position="173"/>
    </location>
</feature>
<dbReference type="OrthoDB" id="10021103at2"/>
<dbReference type="EMBL" id="AP012338">
    <property type="protein sequence ID" value="BAM04758.1"/>
    <property type="molecule type" value="Genomic_DNA"/>
</dbReference>
<feature type="transmembrane region" description="Helical" evidence="1">
    <location>
        <begin position="205"/>
        <end position="225"/>
    </location>
</feature>
<feature type="transmembrane region" description="Helical" evidence="1">
    <location>
        <begin position="52"/>
        <end position="73"/>
    </location>
</feature>
<feature type="transmembrane region" description="Helical" evidence="1">
    <location>
        <begin position="123"/>
        <end position="145"/>
    </location>
</feature>
<dbReference type="KEGG" id="phm:PSMK_25990"/>
<reference evidence="2 3" key="1">
    <citation type="submission" date="2012-02" db="EMBL/GenBank/DDBJ databases">
        <title>Complete genome sequence of Phycisphaera mikurensis NBRC 102666.</title>
        <authorList>
            <person name="Ankai A."/>
            <person name="Hosoyama A."/>
            <person name="Terui Y."/>
            <person name="Sekine M."/>
            <person name="Fukai R."/>
            <person name="Kato Y."/>
            <person name="Nakamura S."/>
            <person name="Yamada-Narita S."/>
            <person name="Kawakoshi A."/>
            <person name="Fukunaga Y."/>
            <person name="Yamazaki S."/>
            <person name="Fujita N."/>
        </authorList>
    </citation>
    <scope>NUCLEOTIDE SEQUENCE [LARGE SCALE GENOMIC DNA]</scope>
    <source>
        <strain evidence="3">NBRC 102666 / KCTC 22515 / FYK2301M01</strain>
    </source>
</reference>
<dbReference type="STRING" id="1142394.PSMK_25990"/>
<evidence type="ECO:0000313" key="3">
    <source>
        <dbReference type="Proteomes" id="UP000007881"/>
    </source>
</evidence>
<dbReference type="Proteomes" id="UP000007881">
    <property type="component" value="Chromosome"/>
</dbReference>
<feature type="transmembrane region" description="Helical" evidence="1">
    <location>
        <begin position="85"/>
        <end position="103"/>
    </location>
</feature>
<dbReference type="RefSeq" id="WP_014437971.1">
    <property type="nucleotide sequence ID" value="NC_017080.1"/>
</dbReference>
<dbReference type="AlphaFoldDB" id="I0IHM0"/>
<name>I0IHM0_PHYMF</name>